<dbReference type="Proteomes" id="UP000754750">
    <property type="component" value="Unassembled WGS sequence"/>
</dbReference>
<sequence length="75" mass="8850">MENRKRVKKMDAWKNSNDKEGTAAQAFYRPAQQKTLERLWDSGPQLFYRRDRKRIATAGAYPQGFYRTGSVKELH</sequence>
<dbReference type="AlphaFoldDB" id="A0A928KVD8"/>
<protein>
    <submittedName>
        <fullName evidence="1">Uncharacterized protein</fullName>
    </submittedName>
</protein>
<evidence type="ECO:0000313" key="1">
    <source>
        <dbReference type="EMBL" id="MBE6832690.1"/>
    </source>
</evidence>
<accession>A0A928KVD8</accession>
<organism evidence="1 2">
    <name type="scientific">Faecalispora sporosphaeroides</name>
    <dbReference type="NCBI Taxonomy" id="1549"/>
    <lineage>
        <taxon>Bacteria</taxon>
        <taxon>Bacillati</taxon>
        <taxon>Bacillota</taxon>
        <taxon>Clostridia</taxon>
        <taxon>Eubacteriales</taxon>
        <taxon>Oscillospiraceae</taxon>
        <taxon>Faecalispora</taxon>
    </lineage>
</organism>
<proteinExistence type="predicted"/>
<gene>
    <name evidence="1" type="ORF">E7512_03775</name>
</gene>
<comment type="caution">
    <text evidence="1">The sequence shown here is derived from an EMBL/GenBank/DDBJ whole genome shotgun (WGS) entry which is preliminary data.</text>
</comment>
<dbReference type="EMBL" id="SVNY01000002">
    <property type="protein sequence ID" value="MBE6832690.1"/>
    <property type="molecule type" value="Genomic_DNA"/>
</dbReference>
<evidence type="ECO:0000313" key="2">
    <source>
        <dbReference type="Proteomes" id="UP000754750"/>
    </source>
</evidence>
<reference evidence="1" key="1">
    <citation type="submission" date="2019-04" db="EMBL/GenBank/DDBJ databases">
        <title>Evolution of Biomass-Degrading Anaerobic Consortia Revealed by Metagenomics.</title>
        <authorList>
            <person name="Peng X."/>
        </authorList>
    </citation>
    <scope>NUCLEOTIDE SEQUENCE</scope>
    <source>
        <strain evidence="1">SIG551</strain>
    </source>
</reference>
<name>A0A928KVD8_9FIRM</name>